<accession>A0A0D2JQ83</accession>
<dbReference type="GeneID" id="25739608"/>
<dbReference type="RefSeq" id="XP_013900252.1">
    <property type="nucleotide sequence ID" value="XM_014044798.1"/>
</dbReference>
<dbReference type="KEGG" id="mng:MNEG_6732"/>
<feature type="region of interest" description="Disordered" evidence="1">
    <location>
        <begin position="28"/>
        <end position="49"/>
    </location>
</feature>
<dbReference type="Proteomes" id="UP000054498">
    <property type="component" value="Unassembled WGS sequence"/>
</dbReference>
<reference evidence="2 3" key="1">
    <citation type="journal article" date="2013" name="BMC Genomics">
        <title>Reconstruction of the lipid metabolism for the microalga Monoraphidium neglectum from its genome sequence reveals characteristics suitable for biofuel production.</title>
        <authorList>
            <person name="Bogen C."/>
            <person name="Al-Dilaimi A."/>
            <person name="Albersmeier A."/>
            <person name="Wichmann J."/>
            <person name="Grundmann M."/>
            <person name="Rupp O."/>
            <person name="Lauersen K.J."/>
            <person name="Blifernez-Klassen O."/>
            <person name="Kalinowski J."/>
            <person name="Goesmann A."/>
            <person name="Mussgnug J.H."/>
            <person name="Kruse O."/>
        </authorList>
    </citation>
    <scope>NUCLEOTIDE SEQUENCE [LARGE SCALE GENOMIC DNA]</scope>
    <source>
        <strain evidence="2 3">SAG 48.87</strain>
    </source>
</reference>
<organism evidence="2 3">
    <name type="scientific">Monoraphidium neglectum</name>
    <dbReference type="NCBI Taxonomy" id="145388"/>
    <lineage>
        <taxon>Eukaryota</taxon>
        <taxon>Viridiplantae</taxon>
        <taxon>Chlorophyta</taxon>
        <taxon>core chlorophytes</taxon>
        <taxon>Chlorophyceae</taxon>
        <taxon>CS clade</taxon>
        <taxon>Sphaeropleales</taxon>
        <taxon>Selenastraceae</taxon>
        <taxon>Monoraphidium</taxon>
    </lineage>
</organism>
<feature type="region of interest" description="Disordered" evidence="1">
    <location>
        <begin position="96"/>
        <end position="129"/>
    </location>
</feature>
<dbReference type="AlphaFoldDB" id="A0A0D2JQ83"/>
<gene>
    <name evidence="2" type="ORF">MNEG_6732</name>
</gene>
<proteinExistence type="predicted"/>
<feature type="compositionally biased region" description="Polar residues" evidence="1">
    <location>
        <begin position="184"/>
        <end position="202"/>
    </location>
</feature>
<protein>
    <submittedName>
        <fullName evidence="2">Uncharacterized protein</fullName>
    </submittedName>
</protein>
<name>A0A0D2JQ83_9CHLO</name>
<dbReference type="EMBL" id="KK101342">
    <property type="protein sequence ID" value="KIZ01233.1"/>
    <property type="molecule type" value="Genomic_DNA"/>
</dbReference>
<feature type="compositionally biased region" description="Gly residues" evidence="1">
    <location>
        <begin position="111"/>
        <end position="120"/>
    </location>
</feature>
<keyword evidence="3" id="KW-1185">Reference proteome</keyword>
<evidence type="ECO:0000313" key="3">
    <source>
        <dbReference type="Proteomes" id="UP000054498"/>
    </source>
</evidence>
<evidence type="ECO:0000313" key="2">
    <source>
        <dbReference type="EMBL" id="KIZ01233.1"/>
    </source>
</evidence>
<sequence>MLDLQALPSLEKFDSQLLQGFELFKAPGPADAQPAPSILNDTDADASDGALHQMMNPRARAAAAPTDGTAAALVRARSTGTGAAAAADADAALAADGASSQAHTPRAPSRGGNGNGGAGAGSALRDSGADVGGRAAKRARGVGAAAAAAAVEDTDDEMEAAFGAAAGYYGGDDCEDDYDMEDSLISSQSKLGQTTRAHVSSL</sequence>
<evidence type="ECO:0000256" key="1">
    <source>
        <dbReference type="SAM" id="MobiDB-lite"/>
    </source>
</evidence>
<feature type="compositionally biased region" description="Low complexity" evidence="1">
    <location>
        <begin position="96"/>
        <end position="110"/>
    </location>
</feature>
<feature type="region of interest" description="Disordered" evidence="1">
    <location>
        <begin position="179"/>
        <end position="202"/>
    </location>
</feature>